<name>A0A923MFY8_9FIRM</name>
<keyword evidence="4" id="KW-1185">Reference proteome</keyword>
<dbReference type="Proteomes" id="UP000620327">
    <property type="component" value="Unassembled WGS sequence"/>
</dbReference>
<dbReference type="GO" id="GO:0008745">
    <property type="term" value="F:N-acetylmuramoyl-L-alanine amidase activity"/>
    <property type="evidence" value="ECO:0007669"/>
    <property type="project" value="InterPro"/>
</dbReference>
<reference evidence="3" key="1">
    <citation type="submission" date="2020-08" db="EMBL/GenBank/DDBJ databases">
        <title>Genome public.</title>
        <authorList>
            <person name="Liu C."/>
            <person name="Sun Q."/>
        </authorList>
    </citation>
    <scope>NUCLEOTIDE SEQUENCE</scope>
    <source>
        <strain evidence="3">BX15</strain>
    </source>
</reference>
<dbReference type="SUPFAM" id="SSF55846">
    <property type="entry name" value="N-acetylmuramoyl-L-alanine amidase-like"/>
    <property type="match status" value="1"/>
</dbReference>
<keyword evidence="1" id="KW-0677">Repeat</keyword>
<dbReference type="PROSITE" id="PS51272">
    <property type="entry name" value="SLH"/>
    <property type="match status" value="1"/>
</dbReference>
<protein>
    <submittedName>
        <fullName evidence="3">N-acetylmuramoyl-L-alanine amidase</fullName>
    </submittedName>
</protein>
<dbReference type="EMBL" id="JACOQI010000002">
    <property type="protein sequence ID" value="MBC5769366.1"/>
    <property type="molecule type" value="Genomic_DNA"/>
</dbReference>
<proteinExistence type="predicted"/>
<organism evidence="3 4">
    <name type="scientific">Dysosmobacter segnis</name>
    <dbReference type="NCBI Taxonomy" id="2763042"/>
    <lineage>
        <taxon>Bacteria</taxon>
        <taxon>Bacillati</taxon>
        <taxon>Bacillota</taxon>
        <taxon>Clostridia</taxon>
        <taxon>Eubacteriales</taxon>
        <taxon>Oscillospiraceae</taxon>
        <taxon>Dysosmobacter</taxon>
    </lineage>
</organism>
<dbReference type="Gene3D" id="3.40.80.10">
    <property type="entry name" value="Peptidoglycan recognition protein-like"/>
    <property type="match status" value="1"/>
</dbReference>
<dbReference type="InterPro" id="IPR036505">
    <property type="entry name" value="Amidase/PGRP_sf"/>
</dbReference>
<feature type="domain" description="SLH" evidence="2">
    <location>
        <begin position="220"/>
        <end position="284"/>
    </location>
</feature>
<evidence type="ECO:0000256" key="1">
    <source>
        <dbReference type="ARBA" id="ARBA00022737"/>
    </source>
</evidence>
<accession>A0A923MFY8</accession>
<gene>
    <name evidence="3" type="ORF">H8Z83_03270</name>
</gene>
<evidence type="ECO:0000259" key="2">
    <source>
        <dbReference type="PROSITE" id="PS51272"/>
    </source>
</evidence>
<dbReference type="InterPro" id="IPR001119">
    <property type="entry name" value="SLH_dom"/>
</dbReference>
<dbReference type="GO" id="GO:0009253">
    <property type="term" value="P:peptidoglycan catabolic process"/>
    <property type="evidence" value="ECO:0007669"/>
    <property type="project" value="InterPro"/>
</dbReference>
<dbReference type="AlphaFoldDB" id="A0A923MFY8"/>
<comment type="caution">
    <text evidence="3">The sequence shown here is derived from an EMBL/GenBank/DDBJ whole genome shotgun (WGS) entry which is preliminary data.</text>
</comment>
<evidence type="ECO:0000313" key="4">
    <source>
        <dbReference type="Proteomes" id="UP000620327"/>
    </source>
</evidence>
<sequence length="284" mass="31808">MMTVQECIQYVESHLEIRPATDNGAYTSGRTIRPAGCVNHSVGCAQPSVDVFFNAMNKSSAGWGVNALLGDFHKGEGRIVLTLQWNGRPWGCGSGSKGSWNNTKVQWEICEPAGHTYAGGTMVGYDVAKNQRYFDRMWKMVVAWNVYMVKKFGYPISGISDHAESYRAGYGSNHGDVGQWWPKHCKSMDALRKEVQEILNGETEDDDMDVARFKELWGEMRKELQDNDASAYSAEAREWATKNGLIAGNGTTVNGEPNCMWGDILTREQFVTVLYRWTQMMGKA</sequence>
<evidence type="ECO:0000313" key="3">
    <source>
        <dbReference type="EMBL" id="MBC5769366.1"/>
    </source>
</evidence>
<dbReference type="RefSeq" id="WP_187013737.1">
    <property type="nucleotide sequence ID" value="NZ_JACOQI010000002.1"/>
</dbReference>